<keyword evidence="7" id="KW-0482">Metalloprotease</keyword>
<dbReference type="Proteomes" id="UP001610446">
    <property type="component" value="Unassembled WGS sequence"/>
</dbReference>
<dbReference type="PANTHER" id="PTHR47466:SF1">
    <property type="entry name" value="METALLOPROTEASE MEP1 (AFU_ORTHOLOGUE AFUA_1G07730)-RELATED"/>
    <property type="match status" value="1"/>
</dbReference>
<comment type="similarity">
    <text evidence="1">Belongs to the peptidase M43B family.</text>
</comment>
<keyword evidence="12" id="KW-1185">Reference proteome</keyword>
<evidence type="ECO:0000256" key="4">
    <source>
        <dbReference type="ARBA" id="ARBA00022729"/>
    </source>
</evidence>
<dbReference type="Pfam" id="PF05572">
    <property type="entry name" value="Peptidase_M43"/>
    <property type="match status" value="1"/>
</dbReference>
<feature type="signal peptide" evidence="9">
    <location>
        <begin position="1"/>
        <end position="17"/>
    </location>
</feature>
<sequence>MLFPAVALLSLCGAVSAYCGTAPASEHGLSVHREFARQKDTDFEKRQTAVLIEVYVHVVLNSTEDDPLHEETLHQMDMLNQVFTETGFSFTFAGLDTPIVENPGAIWVGTEGDATIKQYRIDGAQVLNLYIVHEIADGYAGYATFPWEYTANPQLDGVVVQRPNIPGGSDIGLNTGKTAAHEAGHWLGLLHTFAGGCDGEGDLVADTPAEAFEAEGCPVGRDTCPGGGVDPIHNYMDYTNDACQTEFTPGQIARMAQVWEQFRGD</sequence>
<keyword evidence="2" id="KW-0645">Protease</keyword>
<dbReference type="Gene3D" id="3.40.390.10">
    <property type="entry name" value="Collagenase (Catalytic Domain)"/>
    <property type="match status" value="1"/>
</dbReference>
<feature type="domain" description="Peptidase M43 pregnancy-associated plasma-A" evidence="10">
    <location>
        <begin position="113"/>
        <end position="258"/>
    </location>
</feature>
<keyword evidence="8" id="KW-1015">Disulfide bond</keyword>
<dbReference type="CDD" id="cd04275">
    <property type="entry name" value="ZnMc_pappalysin_like"/>
    <property type="match status" value="1"/>
</dbReference>
<dbReference type="EMBL" id="JBFXLU010000050">
    <property type="protein sequence ID" value="KAL2848390.1"/>
    <property type="molecule type" value="Genomic_DNA"/>
</dbReference>
<feature type="chain" id="PRO_5046974338" description="Peptidase M43 pregnancy-associated plasma-A domain-containing protein" evidence="9">
    <location>
        <begin position="18"/>
        <end position="265"/>
    </location>
</feature>
<comment type="caution">
    <text evidence="11">The sequence shown here is derived from an EMBL/GenBank/DDBJ whole genome shotgun (WGS) entry which is preliminary data.</text>
</comment>
<accession>A0ABR4K7W4</accession>
<evidence type="ECO:0000256" key="6">
    <source>
        <dbReference type="ARBA" id="ARBA00022833"/>
    </source>
</evidence>
<evidence type="ECO:0000313" key="11">
    <source>
        <dbReference type="EMBL" id="KAL2848390.1"/>
    </source>
</evidence>
<dbReference type="PANTHER" id="PTHR47466">
    <property type="match status" value="1"/>
</dbReference>
<evidence type="ECO:0000256" key="9">
    <source>
        <dbReference type="SAM" id="SignalP"/>
    </source>
</evidence>
<keyword evidence="6" id="KW-0862">Zinc</keyword>
<name>A0ABR4K7W4_9EURO</name>
<evidence type="ECO:0000313" key="12">
    <source>
        <dbReference type="Proteomes" id="UP001610446"/>
    </source>
</evidence>
<evidence type="ECO:0000256" key="1">
    <source>
        <dbReference type="ARBA" id="ARBA00008721"/>
    </source>
</evidence>
<dbReference type="SUPFAM" id="SSF55486">
    <property type="entry name" value="Metalloproteases ('zincins'), catalytic domain"/>
    <property type="match status" value="1"/>
</dbReference>
<dbReference type="InterPro" id="IPR024079">
    <property type="entry name" value="MetalloPept_cat_dom_sf"/>
</dbReference>
<evidence type="ECO:0000256" key="5">
    <source>
        <dbReference type="ARBA" id="ARBA00022801"/>
    </source>
</evidence>
<keyword evidence="3" id="KW-0479">Metal-binding</keyword>
<dbReference type="InterPro" id="IPR008754">
    <property type="entry name" value="Peptidase_M43"/>
</dbReference>
<protein>
    <recommendedName>
        <fullName evidence="10">Peptidase M43 pregnancy-associated plasma-A domain-containing protein</fullName>
    </recommendedName>
</protein>
<gene>
    <name evidence="11" type="ORF">BJY01DRAFT_246403</name>
</gene>
<keyword evidence="5" id="KW-0378">Hydrolase</keyword>
<keyword evidence="4 9" id="KW-0732">Signal</keyword>
<evidence type="ECO:0000256" key="8">
    <source>
        <dbReference type="ARBA" id="ARBA00023157"/>
    </source>
</evidence>
<evidence type="ECO:0000259" key="10">
    <source>
        <dbReference type="Pfam" id="PF05572"/>
    </source>
</evidence>
<evidence type="ECO:0000256" key="3">
    <source>
        <dbReference type="ARBA" id="ARBA00022723"/>
    </source>
</evidence>
<organism evidence="11 12">
    <name type="scientific">Aspergillus pseudoustus</name>
    <dbReference type="NCBI Taxonomy" id="1810923"/>
    <lineage>
        <taxon>Eukaryota</taxon>
        <taxon>Fungi</taxon>
        <taxon>Dikarya</taxon>
        <taxon>Ascomycota</taxon>
        <taxon>Pezizomycotina</taxon>
        <taxon>Eurotiomycetes</taxon>
        <taxon>Eurotiomycetidae</taxon>
        <taxon>Eurotiales</taxon>
        <taxon>Aspergillaceae</taxon>
        <taxon>Aspergillus</taxon>
        <taxon>Aspergillus subgen. Nidulantes</taxon>
    </lineage>
</organism>
<evidence type="ECO:0000256" key="7">
    <source>
        <dbReference type="ARBA" id="ARBA00023049"/>
    </source>
</evidence>
<reference evidence="11 12" key="1">
    <citation type="submission" date="2024-07" db="EMBL/GenBank/DDBJ databases">
        <title>Section-level genome sequencing and comparative genomics of Aspergillus sections Usti and Cavernicolus.</title>
        <authorList>
            <consortium name="Lawrence Berkeley National Laboratory"/>
            <person name="Nybo J.L."/>
            <person name="Vesth T.C."/>
            <person name="Theobald S."/>
            <person name="Frisvad J.C."/>
            <person name="Larsen T.O."/>
            <person name="Kjaerboelling I."/>
            <person name="Rothschild-Mancinelli K."/>
            <person name="Lyhne E.K."/>
            <person name="Kogle M.E."/>
            <person name="Barry K."/>
            <person name="Clum A."/>
            <person name="Na H."/>
            <person name="Ledsgaard L."/>
            <person name="Lin J."/>
            <person name="Lipzen A."/>
            <person name="Kuo A."/>
            <person name="Riley R."/>
            <person name="Mondo S."/>
            <person name="Labutti K."/>
            <person name="Haridas S."/>
            <person name="Pangalinan J."/>
            <person name="Salamov A.A."/>
            <person name="Simmons B.A."/>
            <person name="Magnuson J.K."/>
            <person name="Chen J."/>
            <person name="Drula E."/>
            <person name="Henrissat B."/>
            <person name="Wiebenga A."/>
            <person name="Lubbers R.J."/>
            <person name="Gomes A.C."/>
            <person name="Makela M.R."/>
            <person name="Stajich J."/>
            <person name="Grigoriev I.V."/>
            <person name="Mortensen U.H."/>
            <person name="De Vries R.P."/>
            <person name="Baker S.E."/>
            <person name="Andersen M.R."/>
        </authorList>
    </citation>
    <scope>NUCLEOTIDE SEQUENCE [LARGE SCALE GENOMIC DNA]</scope>
    <source>
        <strain evidence="11 12">CBS 123904</strain>
    </source>
</reference>
<evidence type="ECO:0000256" key="2">
    <source>
        <dbReference type="ARBA" id="ARBA00022670"/>
    </source>
</evidence>
<proteinExistence type="inferred from homology"/>